<dbReference type="FunFam" id="2.60.40.60:FF:000158">
    <property type="entry name" value="Dachsous cadherin-related 1"/>
    <property type="match status" value="1"/>
</dbReference>
<evidence type="ECO:0000256" key="7">
    <source>
        <dbReference type="ARBA" id="ARBA00022729"/>
    </source>
</evidence>
<dbReference type="PROSITE" id="PS50268">
    <property type="entry name" value="CADHERIN_2"/>
    <property type="match status" value="4"/>
</dbReference>
<keyword evidence="11 15" id="KW-1133">Transmembrane helix</keyword>
<evidence type="ECO:0000256" key="6">
    <source>
        <dbReference type="ARBA" id="ARBA00022723"/>
    </source>
</evidence>
<dbReference type="GO" id="GO:0007156">
    <property type="term" value="P:homophilic cell adhesion via plasma membrane adhesion molecules"/>
    <property type="evidence" value="ECO:0007669"/>
    <property type="project" value="InterPro"/>
</dbReference>
<dbReference type="SUPFAM" id="SSF49313">
    <property type="entry name" value="Cadherin-like"/>
    <property type="match status" value="4"/>
</dbReference>
<keyword evidence="5 15" id="KW-0812">Transmembrane</keyword>
<evidence type="ECO:0000256" key="10">
    <source>
        <dbReference type="ARBA" id="ARBA00022889"/>
    </source>
</evidence>
<dbReference type="FunFam" id="2.60.40.60:FF:000019">
    <property type="entry name" value="Cadherin 2"/>
    <property type="match status" value="1"/>
</dbReference>
<comment type="caution">
    <text evidence="18">The sequence shown here is derived from an EMBL/GenBank/DDBJ whole genome shotgun (WGS) entry which is preliminary data.</text>
</comment>
<dbReference type="InterPro" id="IPR002126">
    <property type="entry name" value="Cadherin-like_dom"/>
</dbReference>
<feature type="transmembrane region" description="Helical" evidence="15">
    <location>
        <begin position="604"/>
        <end position="625"/>
    </location>
</feature>
<evidence type="ECO:0000256" key="13">
    <source>
        <dbReference type="ARBA" id="ARBA00023180"/>
    </source>
</evidence>
<evidence type="ECO:0000256" key="5">
    <source>
        <dbReference type="ARBA" id="ARBA00022692"/>
    </source>
</evidence>
<dbReference type="Proteomes" id="UP000823561">
    <property type="component" value="Chromosome 4"/>
</dbReference>
<dbReference type="GO" id="GO:0034332">
    <property type="term" value="P:adherens junction organization"/>
    <property type="evidence" value="ECO:0007669"/>
    <property type="project" value="TreeGrafter"/>
</dbReference>
<dbReference type="PANTHER" id="PTHR24027:SF433">
    <property type="entry name" value="CADHERIN 27-RELATED"/>
    <property type="match status" value="1"/>
</dbReference>
<dbReference type="GO" id="GO:0016342">
    <property type="term" value="C:catenin complex"/>
    <property type="evidence" value="ECO:0007669"/>
    <property type="project" value="TreeGrafter"/>
</dbReference>
<evidence type="ECO:0000259" key="17">
    <source>
        <dbReference type="PROSITE" id="PS50268"/>
    </source>
</evidence>
<keyword evidence="10" id="KW-0130">Cell adhesion</keyword>
<keyword evidence="13" id="KW-0325">Glycoprotein</keyword>
<evidence type="ECO:0000256" key="15">
    <source>
        <dbReference type="SAM" id="Phobius"/>
    </source>
</evidence>
<feature type="domain" description="Cadherin" evidence="17">
    <location>
        <begin position="139"/>
        <end position="251"/>
    </location>
</feature>
<dbReference type="AlphaFoldDB" id="A0AAV6H3K0"/>
<dbReference type="PRINTS" id="PR00205">
    <property type="entry name" value="CADHERIN"/>
</dbReference>
<dbReference type="Gene3D" id="2.60.40.60">
    <property type="entry name" value="Cadherins"/>
    <property type="match status" value="5"/>
</dbReference>
<dbReference type="GO" id="GO:0005509">
    <property type="term" value="F:calcium ion binding"/>
    <property type="evidence" value="ECO:0007669"/>
    <property type="project" value="UniProtKB-UniRule"/>
</dbReference>
<feature type="domain" description="Cadherin" evidence="17">
    <location>
        <begin position="386"/>
        <end position="493"/>
    </location>
</feature>
<evidence type="ECO:0000256" key="4">
    <source>
        <dbReference type="ARBA" id="ARBA00022490"/>
    </source>
</evidence>
<dbReference type="GO" id="GO:0044331">
    <property type="term" value="P:cell-cell adhesion mediated by cadherin"/>
    <property type="evidence" value="ECO:0007669"/>
    <property type="project" value="TreeGrafter"/>
</dbReference>
<dbReference type="FunFam" id="2.60.40.60:FF:000011">
    <property type="entry name" value="Cadherin 1"/>
    <property type="match status" value="1"/>
</dbReference>
<keyword evidence="19" id="KW-1185">Reference proteome</keyword>
<evidence type="ECO:0000256" key="16">
    <source>
        <dbReference type="SAM" id="SignalP"/>
    </source>
</evidence>
<sequence>MATMGAWTISMLLILAVVLTDSATSRGKIRQKRNWIIDSFDMEEEYPGPYPYKLGMIQLDVKYLVNLHIHGQGVDLDPKDVLEIDQRDGTLWSKRKVNFEEYKLLKLNFEAKNVSNGEVDTRLGIEIQIKDVNDNTPQLEGEYKISLDESTKQGKDVITVRADDLDDSTTSNGTFDLRIVSVTPQDPDIDFVIAQEDTIGKITFKGCLNYEKYQKYTILVEAKDRGEVVQLSSTGTVTVNVNDQNNQPPIFTGQTGSGIVKEGESGMTILRIQVSDEDTEGTPAWKAKYMLHGDPGGYFKITTDPETNEGVLTVVKPLDYEDGQLRKLSVTVENEEPYFTCQVNGRPQQGLWDVAWVGGDSDNLPPVISRPITITVEDTNDPPFFLPDVKNIRLMENSPVGTPLEKFTADDHDGVYASSFEYQVGKDPAGWVKVDSKTGQVSTTKVLDRESPYVNDSLYTAIIWAVDHGEPPMTGTGTLNIHLIDENDNVPVLNENALAMCLSDEPISASITAQDLDLRPYSDPFHFELLGDVHGRWKLDPKYGTKVNLVKDTAVYAGHHELTLKISDSQGQHSLQNLSVTVCDCTESQDCISRSRSTEMGGSAIGIVILGLLLLLALLLLASLISCKSEKVFIQPEESPGWHLLPSNIETPGTDCKVPYPVDQVDIGKAVNVKLINSTNPVIVMQESDMKSNVPGFSQYANGVSLNQQSTQEIASSKKSFWDMGFGYEEASTRKSFREFGYAEGSMMNRKFSHQESSSIRRDVLNSQLIQRLDMLETFENELGDYDPHVYAYEGEPASDAQLDAISIPGSEVDSNLLQNLHPKFRTLANICRPDLMEGIYSNGTV</sequence>
<evidence type="ECO:0000313" key="18">
    <source>
        <dbReference type="EMBL" id="KAG5281875.1"/>
    </source>
</evidence>
<evidence type="ECO:0000313" key="19">
    <source>
        <dbReference type="Proteomes" id="UP000823561"/>
    </source>
</evidence>
<dbReference type="CDD" id="cd11304">
    <property type="entry name" value="Cadherin_repeat"/>
    <property type="match status" value="3"/>
</dbReference>
<accession>A0AAV6H3K0</accession>
<dbReference type="PRINTS" id="PR01820">
    <property type="entry name" value="DESMOCOLLIN"/>
</dbReference>
<evidence type="ECO:0000256" key="8">
    <source>
        <dbReference type="ARBA" id="ARBA00022737"/>
    </source>
</evidence>
<dbReference type="EMBL" id="JADWDJ010000004">
    <property type="protein sequence ID" value="KAG5281875.1"/>
    <property type="molecule type" value="Genomic_DNA"/>
</dbReference>
<dbReference type="PROSITE" id="PS00232">
    <property type="entry name" value="CADHERIN_1"/>
    <property type="match status" value="2"/>
</dbReference>
<keyword evidence="6" id="KW-0479">Metal-binding</keyword>
<reference evidence="18" key="1">
    <citation type="submission" date="2020-10" db="EMBL/GenBank/DDBJ databases">
        <title>Chromosome-scale genome assembly of the Allis shad, Alosa alosa.</title>
        <authorList>
            <person name="Margot Z."/>
            <person name="Christophe K."/>
            <person name="Cabau C."/>
            <person name="Louis A."/>
            <person name="Berthelot C."/>
            <person name="Parey E."/>
            <person name="Roest Crollius H."/>
            <person name="Montfort J."/>
            <person name="Robinson-Rechavi M."/>
            <person name="Bucao C."/>
            <person name="Bouchez O."/>
            <person name="Gislard M."/>
            <person name="Lluch J."/>
            <person name="Milhes M."/>
            <person name="Lampietro C."/>
            <person name="Lopez Roques C."/>
            <person name="Donnadieu C."/>
            <person name="Braasch I."/>
            <person name="Desvignes T."/>
            <person name="Postlethwait J."/>
            <person name="Bobe J."/>
            <person name="Guiguen Y."/>
        </authorList>
    </citation>
    <scope>NUCLEOTIDE SEQUENCE</scope>
    <source>
        <strain evidence="18">M-15738</strain>
        <tissue evidence="18">Blood</tissue>
    </source>
</reference>
<evidence type="ECO:0000256" key="1">
    <source>
        <dbReference type="ARBA" id="ARBA00004251"/>
    </source>
</evidence>
<evidence type="ECO:0000256" key="2">
    <source>
        <dbReference type="ARBA" id="ARBA00004496"/>
    </source>
</evidence>
<proteinExistence type="predicted"/>
<dbReference type="GO" id="GO:0000902">
    <property type="term" value="P:cell morphogenesis"/>
    <property type="evidence" value="ECO:0007669"/>
    <property type="project" value="TreeGrafter"/>
</dbReference>
<evidence type="ECO:0000256" key="12">
    <source>
        <dbReference type="ARBA" id="ARBA00023136"/>
    </source>
</evidence>
<organism evidence="18 19">
    <name type="scientific">Alosa alosa</name>
    <name type="common">allis shad</name>
    <dbReference type="NCBI Taxonomy" id="278164"/>
    <lineage>
        <taxon>Eukaryota</taxon>
        <taxon>Metazoa</taxon>
        <taxon>Chordata</taxon>
        <taxon>Craniata</taxon>
        <taxon>Vertebrata</taxon>
        <taxon>Euteleostomi</taxon>
        <taxon>Actinopterygii</taxon>
        <taxon>Neopterygii</taxon>
        <taxon>Teleostei</taxon>
        <taxon>Clupei</taxon>
        <taxon>Clupeiformes</taxon>
        <taxon>Clupeoidei</taxon>
        <taxon>Clupeidae</taxon>
        <taxon>Alosa</taxon>
    </lineage>
</organism>
<evidence type="ECO:0000256" key="3">
    <source>
        <dbReference type="ARBA" id="ARBA00022475"/>
    </source>
</evidence>
<dbReference type="InterPro" id="IPR039808">
    <property type="entry name" value="Cadherin"/>
</dbReference>
<dbReference type="Gene3D" id="4.10.900.10">
    <property type="entry name" value="TCF3-CBD (Catenin binding domain)"/>
    <property type="match status" value="1"/>
</dbReference>
<feature type="domain" description="Cadherin" evidence="17">
    <location>
        <begin position="82"/>
        <end position="139"/>
    </location>
</feature>
<protein>
    <recommendedName>
        <fullName evidence="17">Cadherin domain-containing protein</fullName>
    </recommendedName>
</protein>
<dbReference type="GO" id="GO:0060027">
    <property type="term" value="P:convergent extension involved in gastrulation"/>
    <property type="evidence" value="ECO:0007669"/>
    <property type="project" value="UniProtKB-ARBA"/>
</dbReference>
<feature type="chain" id="PRO_5043439749" description="Cadherin domain-containing protein" evidence="16">
    <location>
        <begin position="23"/>
        <end position="846"/>
    </location>
</feature>
<dbReference type="GO" id="GO:0045296">
    <property type="term" value="F:cadherin binding"/>
    <property type="evidence" value="ECO:0007669"/>
    <property type="project" value="TreeGrafter"/>
</dbReference>
<feature type="signal peptide" evidence="16">
    <location>
        <begin position="1"/>
        <end position="22"/>
    </location>
</feature>
<dbReference type="GO" id="GO:0016339">
    <property type="term" value="P:calcium-dependent cell-cell adhesion via plasma membrane cell adhesion molecules"/>
    <property type="evidence" value="ECO:0007669"/>
    <property type="project" value="TreeGrafter"/>
</dbReference>
<gene>
    <name evidence="18" type="ORF">AALO_G00049780</name>
</gene>
<dbReference type="InterPro" id="IPR027397">
    <property type="entry name" value="Catenin-bd_sf"/>
</dbReference>
<dbReference type="GO" id="GO:0016477">
    <property type="term" value="P:cell migration"/>
    <property type="evidence" value="ECO:0007669"/>
    <property type="project" value="TreeGrafter"/>
</dbReference>
<keyword evidence="3" id="KW-1003">Cell membrane</keyword>
<dbReference type="GO" id="GO:0008013">
    <property type="term" value="F:beta-catenin binding"/>
    <property type="evidence" value="ECO:0007669"/>
    <property type="project" value="TreeGrafter"/>
</dbReference>
<dbReference type="InterPro" id="IPR015919">
    <property type="entry name" value="Cadherin-like_sf"/>
</dbReference>
<comment type="subcellular location">
    <subcellularLocation>
        <location evidence="1">Cell membrane</location>
        <topology evidence="1">Single-pass type I membrane protein</topology>
    </subcellularLocation>
    <subcellularLocation>
        <location evidence="2">Cytoplasm</location>
    </subcellularLocation>
</comment>
<keyword evidence="8" id="KW-0677">Repeat</keyword>
<evidence type="ECO:0000256" key="11">
    <source>
        <dbReference type="ARBA" id="ARBA00022989"/>
    </source>
</evidence>
<keyword evidence="7 16" id="KW-0732">Signal</keyword>
<keyword evidence="12 15" id="KW-0472">Membrane</keyword>
<dbReference type="InterPro" id="IPR020894">
    <property type="entry name" value="Cadherin_CS"/>
</dbReference>
<dbReference type="GO" id="GO:0005912">
    <property type="term" value="C:adherens junction"/>
    <property type="evidence" value="ECO:0007669"/>
    <property type="project" value="TreeGrafter"/>
</dbReference>
<dbReference type="PANTHER" id="PTHR24027">
    <property type="entry name" value="CADHERIN-23"/>
    <property type="match status" value="1"/>
</dbReference>
<keyword evidence="4" id="KW-0963">Cytoplasm</keyword>
<dbReference type="SMART" id="SM00112">
    <property type="entry name" value="CA"/>
    <property type="match status" value="5"/>
</dbReference>
<evidence type="ECO:0000256" key="9">
    <source>
        <dbReference type="ARBA" id="ARBA00022837"/>
    </source>
</evidence>
<dbReference type="FunFam" id="2.60.40.60:FF:000095">
    <property type="entry name" value="Cadherin 13"/>
    <property type="match status" value="1"/>
</dbReference>
<dbReference type="Pfam" id="PF00028">
    <property type="entry name" value="Cadherin"/>
    <property type="match status" value="3"/>
</dbReference>
<dbReference type="GO" id="GO:0005737">
    <property type="term" value="C:cytoplasm"/>
    <property type="evidence" value="ECO:0007669"/>
    <property type="project" value="UniProtKB-SubCell"/>
</dbReference>
<name>A0AAV6H3K0_9TELE</name>
<keyword evidence="9 14" id="KW-0106">Calcium</keyword>
<evidence type="ECO:0000256" key="14">
    <source>
        <dbReference type="PROSITE-ProRule" id="PRU00043"/>
    </source>
</evidence>
<feature type="domain" description="Cadherin" evidence="17">
    <location>
        <begin position="259"/>
        <end position="385"/>
    </location>
</feature>
<dbReference type="GO" id="GO:0007043">
    <property type="term" value="P:cell-cell junction assembly"/>
    <property type="evidence" value="ECO:0007669"/>
    <property type="project" value="TreeGrafter"/>
</dbReference>